<evidence type="ECO:0000256" key="1">
    <source>
        <dbReference type="ARBA" id="ARBA00005953"/>
    </source>
</evidence>
<dbReference type="EMBL" id="KY673695">
    <property type="protein sequence ID" value="ASL68503.1"/>
    <property type="molecule type" value="mRNA"/>
</dbReference>
<dbReference type="CDD" id="cd00586">
    <property type="entry name" value="4HBT"/>
    <property type="match status" value="1"/>
</dbReference>
<dbReference type="SMR" id="A0A221C6C6"/>
<name>A0A221C6C6_MEDTR</name>
<protein>
    <submittedName>
        <fullName evidence="3">Acyl-protein thioesterase 1</fullName>
    </submittedName>
</protein>
<proteinExistence type="evidence at transcript level"/>
<dbReference type="GO" id="GO:0016787">
    <property type="term" value="F:hydrolase activity"/>
    <property type="evidence" value="ECO:0007669"/>
    <property type="project" value="UniProtKB-KW"/>
</dbReference>
<dbReference type="PANTHER" id="PTHR31793:SF27">
    <property type="entry name" value="NOVEL THIOESTERASE SUPERFAMILY DOMAIN AND SAPOSIN A-TYPE DOMAIN CONTAINING PROTEIN (0610012H03RIK)"/>
    <property type="match status" value="1"/>
</dbReference>
<dbReference type="AlphaFoldDB" id="A0A221C6C6"/>
<dbReference type="PANTHER" id="PTHR31793">
    <property type="entry name" value="4-HYDROXYBENZOYL-COA THIOESTERASE FAMILY MEMBER"/>
    <property type="match status" value="1"/>
</dbReference>
<dbReference type="SUPFAM" id="SSF54637">
    <property type="entry name" value="Thioesterase/thiol ester dehydrase-isomerase"/>
    <property type="match status" value="1"/>
</dbReference>
<evidence type="ECO:0000313" key="3">
    <source>
        <dbReference type="EMBL" id="ASL68503.1"/>
    </source>
</evidence>
<comment type="similarity">
    <text evidence="1">Belongs to the 4-hydroxybenzoyl-CoA thioesterase family.</text>
</comment>
<dbReference type="Gene3D" id="3.10.129.10">
    <property type="entry name" value="Hotdog Thioesterase"/>
    <property type="match status" value="1"/>
</dbReference>
<sequence length="84" mass="9654">MTKCIFWHVELHVRDYELDQYGVVHNSYACYCQQGRHEFLKSIGINCDDILAASGDAFAISELSLKFIGPLRVSHTKFVGHFYL</sequence>
<accession>A0A221C6C6</accession>
<evidence type="ECO:0000256" key="2">
    <source>
        <dbReference type="ARBA" id="ARBA00022801"/>
    </source>
</evidence>
<dbReference type="InterPro" id="IPR050563">
    <property type="entry name" value="4-hydroxybenzoyl-CoA_TE"/>
</dbReference>
<dbReference type="InterPro" id="IPR029069">
    <property type="entry name" value="HotDog_dom_sf"/>
</dbReference>
<reference evidence="3" key="1">
    <citation type="journal article" date="2017" name="Plant Cell">
        <title>A lipid-anchored NAC transcription factor translocates into nucleus to activate GlyI gene expression involved in drought stress.</title>
        <authorList>
            <person name="Wang T."/>
            <person name="Dong J."/>
            <person name="Zhang R."/>
            <person name="Zhu F."/>
            <person name="Zhang Z."/>
            <person name="Gou L."/>
            <person name="Wen J."/>
            <person name="Duan M."/>
        </authorList>
    </citation>
    <scope>NUCLEOTIDE SEQUENCE</scope>
</reference>
<keyword evidence="2" id="KW-0378">Hydrolase</keyword>
<organism evidence="3">
    <name type="scientific">Medicago truncatula</name>
    <name type="common">Barrel medic</name>
    <name type="synonym">Medicago tribuloides</name>
    <dbReference type="NCBI Taxonomy" id="3880"/>
    <lineage>
        <taxon>Eukaryota</taxon>
        <taxon>Viridiplantae</taxon>
        <taxon>Streptophyta</taxon>
        <taxon>Embryophyta</taxon>
        <taxon>Tracheophyta</taxon>
        <taxon>Spermatophyta</taxon>
        <taxon>Magnoliopsida</taxon>
        <taxon>eudicotyledons</taxon>
        <taxon>Gunneridae</taxon>
        <taxon>Pentapetalae</taxon>
        <taxon>rosids</taxon>
        <taxon>fabids</taxon>
        <taxon>Fabales</taxon>
        <taxon>Fabaceae</taxon>
        <taxon>Papilionoideae</taxon>
        <taxon>50 kb inversion clade</taxon>
        <taxon>NPAAA clade</taxon>
        <taxon>Hologalegina</taxon>
        <taxon>IRL clade</taxon>
        <taxon>Trifolieae</taxon>
        <taxon>Medicago</taxon>
    </lineage>
</organism>